<evidence type="ECO:0000313" key="7">
    <source>
        <dbReference type="Proteomes" id="UP000006835"/>
    </source>
</evidence>
<accession>E4SCA7</accession>
<reference evidence="6 7" key="2">
    <citation type="journal article" date="2011" name="J. Bacteriol.">
        <title>Complete genome sequences for the anaerobic, extremely thermophilic plant biomass-degrading bacteria Caldicellulosiruptor hydrothermalis, Caldicellulosiruptor kristjanssonii, Caldicellulosiruptor kronotskyensis, Caldicellulosiruptor owensenis, and Caldicellulosiruptor lactoaceticus.</title>
        <authorList>
            <person name="Blumer-Schuette S.E."/>
            <person name="Ozdemir I."/>
            <person name="Mistry D."/>
            <person name="Lucas S."/>
            <person name="Lapidus A."/>
            <person name="Cheng J.F."/>
            <person name="Goodwin L.A."/>
            <person name="Pitluck S."/>
            <person name="Land M.L."/>
            <person name="Hauser L.J."/>
            <person name="Woyke T."/>
            <person name="Mikhailova N."/>
            <person name="Pati A."/>
            <person name="Kyrpides N.C."/>
            <person name="Ivanova N."/>
            <person name="Detter J.C."/>
            <person name="Walston-Davenport K."/>
            <person name="Han S."/>
            <person name="Adams M.W."/>
            <person name="Kelly R.M."/>
        </authorList>
    </citation>
    <scope>NUCLEOTIDE SEQUENCE [LARGE SCALE GENOMIC DNA]</scope>
    <source>
        <strain evidence="7">DSM 18902 / VKM B-2412 / 2002</strain>
    </source>
</reference>
<keyword evidence="4 6" id="KW-0808">Transferase</keyword>
<evidence type="ECO:0000313" key="6">
    <source>
        <dbReference type="EMBL" id="ADQ44962.1"/>
    </source>
</evidence>
<dbReference type="GO" id="GO:0016757">
    <property type="term" value="F:glycosyltransferase activity"/>
    <property type="evidence" value="ECO:0007669"/>
    <property type="project" value="UniProtKB-KW"/>
</dbReference>
<keyword evidence="3" id="KW-0328">Glycosyltransferase</keyword>
<dbReference type="Pfam" id="PF00535">
    <property type="entry name" value="Glycos_transf_2"/>
    <property type="match status" value="1"/>
</dbReference>
<protein>
    <submittedName>
        <fullName evidence="6">Glycosyl transferase family 2</fullName>
    </submittedName>
</protein>
<dbReference type="EMBL" id="CP002330">
    <property type="protein sequence ID" value="ADQ44962.1"/>
    <property type="molecule type" value="Genomic_DNA"/>
</dbReference>
<name>E4SCA7_CALK2</name>
<dbReference type="Gene3D" id="3.90.550.10">
    <property type="entry name" value="Spore Coat Polysaccharide Biosynthesis Protein SpsA, Chain A"/>
    <property type="match status" value="1"/>
</dbReference>
<proteinExistence type="inferred from homology"/>
<dbReference type="InterPro" id="IPR001173">
    <property type="entry name" value="Glyco_trans_2-like"/>
</dbReference>
<comment type="similarity">
    <text evidence="2">Belongs to the glycosyltransferase 2 family.</text>
</comment>
<comment type="pathway">
    <text evidence="1">Cell wall biogenesis; cell wall polysaccharide biosynthesis.</text>
</comment>
<evidence type="ECO:0000256" key="1">
    <source>
        <dbReference type="ARBA" id="ARBA00004776"/>
    </source>
</evidence>
<evidence type="ECO:0000259" key="5">
    <source>
        <dbReference type="Pfam" id="PF00535"/>
    </source>
</evidence>
<dbReference type="KEGG" id="ckn:Calkro_0045"/>
<dbReference type="OrthoDB" id="7665907at2"/>
<dbReference type="PATRIC" id="fig|632348.3.peg.49"/>
<keyword evidence="7" id="KW-1185">Reference proteome</keyword>
<evidence type="ECO:0000256" key="2">
    <source>
        <dbReference type="ARBA" id="ARBA00006739"/>
    </source>
</evidence>
<sequence>MNKEVCAIVVTFNRERLLIENIESLLKQTLKLKWIIIVDNNSQGYKEVKEKYFRYGRKSEFSQVILHKFKQDVEEILYDDTKETEFLYVRLNNNKGGAGGFKIGISIALETKCDWFWLLDDDVESQEDCLEKLFKYTEISECIHPRRVYYDNTECLWEGGLDIVTGLRYSLDDISFKNGKPFCVVNVGCFEGMLISRGMVERIGLPDERFFIVDDDTIYGFLASLYTNVLYVRDAVIIKKIKKLNYELEPVFVYYYLRNYKLKLQYMDEYFSKYTFVRKVFFYFSIFKFVIQTFFNKRPFLLKYIIKALIDSKKSKFGKGL</sequence>
<feature type="domain" description="Glycosyltransferase 2-like" evidence="5">
    <location>
        <begin position="7"/>
        <end position="202"/>
    </location>
</feature>
<evidence type="ECO:0000256" key="3">
    <source>
        <dbReference type="ARBA" id="ARBA00022676"/>
    </source>
</evidence>
<evidence type="ECO:0000256" key="4">
    <source>
        <dbReference type="ARBA" id="ARBA00022679"/>
    </source>
</evidence>
<dbReference type="CAZy" id="GT2">
    <property type="family name" value="Glycosyltransferase Family 2"/>
</dbReference>
<reference key="1">
    <citation type="submission" date="2010-11" db="EMBL/GenBank/DDBJ databases">
        <title>Complete sequence of Caldicellulosiruptor kronotskyensis 2002.</title>
        <authorList>
            <consortium name="US DOE Joint Genome Institute"/>
            <person name="Lucas S."/>
            <person name="Copeland A."/>
            <person name="Lapidus A."/>
            <person name="Cheng J.-F."/>
            <person name="Bruce D."/>
            <person name="Goodwin L."/>
            <person name="Pitluck S."/>
            <person name="Davenport K."/>
            <person name="Detter J.C."/>
            <person name="Han C."/>
            <person name="Tapia R."/>
            <person name="Land M."/>
            <person name="Hauser L."/>
            <person name="Jeffries C."/>
            <person name="Kyrpides N."/>
            <person name="Ivanova N."/>
            <person name="Mikhailova N."/>
            <person name="Blumer-Schuette S.E."/>
            <person name="Kelly R.M."/>
            <person name="Woyke T."/>
        </authorList>
    </citation>
    <scope>NUCLEOTIDE SEQUENCE</scope>
    <source>
        <strain>2002</strain>
    </source>
</reference>
<dbReference type="PANTHER" id="PTHR43179">
    <property type="entry name" value="RHAMNOSYLTRANSFERASE WBBL"/>
    <property type="match status" value="1"/>
</dbReference>
<dbReference type="HOGENOM" id="CLU_023845_2_1_9"/>
<gene>
    <name evidence="6" type="ordered locus">Calkro_0045</name>
</gene>
<dbReference type="RefSeq" id="WP_013429119.1">
    <property type="nucleotide sequence ID" value="NC_014720.1"/>
</dbReference>
<dbReference type="InterPro" id="IPR029044">
    <property type="entry name" value="Nucleotide-diphossugar_trans"/>
</dbReference>
<dbReference type="PANTHER" id="PTHR43179:SF12">
    <property type="entry name" value="GALACTOFURANOSYLTRANSFERASE GLFT2"/>
    <property type="match status" value="1"/>
</dbReference>
<dbReference type="SUPFAM" id="SSF53448">
    <property type="entry name" value="Nucleotide-diphospho-sugar transferases"/>
    <property type="match status" value="1"/>
</dbReference>
<organism evidence="6 7">
    <name type="scientific">Caldicellulosiruptor kronotskyensis (strain DSM 18902 / VKM B-2412 / 2002)</name>
    <dbReference type="NCBI Taxonomy" id="632348"/>
    <lineage>
        <taxon>Bacteria</taxon>
        <taxon>Bacillati</taxon>
        <taxon>Bacillota</taxon>
        <taxon>Bacillota incertae sedis</taxon>
        <taxon>Caldicellulosiruptorales</taxon>
        <taxon>Caldicellulosiruptoraceae</taxon>
        <taxon>Caldicellulosiruptor</taxon>
    </lineage>
</organism>
<dbReference type="AlphaFoldDB" id="E4SCA7"/>
<dbReference type="Proteomes" id="UP000006835">
    <property type="component" value="Chromosome"/>
</dbReference>